<reference evidence="2 3" key="1">
    <citation type="journal article" date="2018" name="Front. Microbiol.">
        <title>Prospects for Fungal Bioremediation of Acidic Radioactive Waste Sites: Characterization and Genome Sequence of Rhodotorula taiwanensis MD1149.</title>
        <authorList>
            <person name="Tkavc R."/>
            <person name="Matrosova V.Y."/>
            <person name="Grichenko O.E."/>
            <person name="Gostincar C."/>
            <person name="Volpe R.P."/>
            <person name="Klimenkova P."/>
            <person name="Gaidamakova E.K."/>
            <person name="Zhou C.E."/>
            <person name="Stewart B.J."/>
            <person name="Lyman M.G."/>
            <person name="Malfatti S.A."/>
            <person name="Rubinfeld B."/>
            <person name="Courtot M."/>
            <person name="Singh J."/>
            <person name="Dalgard C.L."/>
            <person name="Hamilton T."/>
            <person name="Frey K.G."/>
            <person name="Gunde-Cimerman N."/>
            <person name="Dugan L."/>
            <person name="Daly M.J."/>
        </authorList>
    </citation>
    <scope>NUCLEOTIDE SEQUENCE [LARGE SCALE GENOMIC DNA]</scope>
    <source>
        <strain evidence="2 3">MD1149</strain>
    </source>
</reference>
<dbReference type="EMBL" id="PJQD01000017">
    <property type="protein sequence ID" value="POY75341.1"/>
    <property type="molecule type" value="Genomic_DNA"/>
</dbReference>
<protein>
    <submittedName>
        <fullName evidence="2">Uncharacterized protein</fullName>
    </submittedName>
</protein>
<dbReference type="AlphaFoldDB" id="A0A2S5BF06"/>
<evidence type="ECO:0000256" key="1">
    <source>
        <dbReference type="SAM" id="MobiDB-lite"/>
    </source>
</evidence>
<dbReference type="Proteomes" id="UP000237144">
    <property type="component" value="Unassembled WGS sequence"/>
</dbReference>
<evidence type="ECO:0000313" key="3">
    <source>
        <dbReference type="Proteomes" id="UP000237144"/>
    </source>
</evidence>
<comment type="caution">
    <text evidence="2">The sequence shown here is derived from an EMBL/GenBank/DDBJ whole genome shotgun (WGS) entry which is preliminary data.</text>
</comment>
<accession>A0A2S5BF06</accession>
<sequence length="175" mass="19528">MAPSSARLDPATARSLYRSFRRALARVSRNDGAKRVNLTRLYSPQLRTALVDSDSDPPTLKALLDRTVSLLSSSPALTRNLASLSYHHTPYPLARTNTSSRLYSHAPKPIQWNPQDPEAARRAALKRHRDDERDPTARIARAVEKGLERVVKEAERRAGGGPVWLGRWTTADRIG</sequence>
<keyword evidence="3" id="KW-1185">Reference proteome</keyword>
<feature type="region of interest" description="Disordered" evidence="1">
    <location>
        <begin position="107"/>
        <end position="136"/>
    </location>
</feature>
<proteinExistence type="predicted"/>
<gene>
    <name evidence="2" type="ORF">BMF94_1569</name>
</gene>
<name>A0A2S5BF06_9BASI</name>
<organism evidence="2 3">
    <name type="scientific">Rhodotorula taiwanensis</name>
    <dbReference type="NCBI Taxonomy" id="741276"/>
    <lineage>
        <taxon>Eukaryota</taxon>
        <taxon>Fungi</taxon>
        <taxon>Dikarya</taxon>
        <taxon>Basidiomycota</taxon>
        <taxon>Pucciniomycotina</taxon>
        <taxon>Microbotryomycetes</taxon>
        <taxon>Sporidiobolales</taxon>
        <taxon>Sporidiobolaceae</taxon>
        <taxon>Rhodotorula</taxon>
    </lineage>
</organism>
<dbReference type="OrthoDB" id="2526252at2759"/>
<evidence type="ECO:0000313" key="2">
    <source>
        <dbReference type="EMBL" id="POY75341.1"/>
    </source>
</evidence>
<dbReference type="STRING" id="741276.A0A2S5BF06"/>